<feature type="signal peptide" evidence="6">
    <location>
        <begin position="1"/>
        <end position="27"/>
    </location>
</feature>
<dbReference type="OrthoDB" id="2411592at2"/>
<evidence type="ECO:0000256" key="5">
    <source>
        <dbReference type="ARBA" id="ARBA00093792"/>
    </source>
</evidence>
<dbReference type="Proteomes" id="UP000255277">
    <property type="component" value="Unassembled WGS sequence"/>
</dbReference>
<dbReference type="EMBL" id="UHDK01000001">
    <property type="protein sequence ID" value="SUM31598.1"/>
    <property type="molecule type" value="Genomic_DNA"/>
</dbReference>
<evidence type="ECO:0000313" key="8">
    <source>
        <dbReference type="EMBL" id="SUM31598.1"/>
    </source>
</evidence>
<evidence type="ECO:0000313" key="7">
    <source>
        <dbReference type="EMBL" id="GEQ04232.1"/>
    </source>
</evidence>
<comment type="subcellular location">
    <subcellularLocation>
        <location evidence="1">Secreted</location>
    </subcellularLocation>
</comment>
<sequence>MRKINKMLSSTAIVSALVLGTSTVYLTANGPEIQAKASKEATWGYGTSGVSAKAELPWYKYEGYTSYDADFTQDYNFVRALKYDNVTINGYKVDTDAKAEFDHTKKLYDTSVEFNSDDEVVQITFFTKPDAVSKATFKDAHSSNEIVDEGKLGNGDGTFVKYGTNDGSYTAFFDQNDKLMEITIGQ</sequence>
<gene>
    <name evidence="8" type="primary">isaB</name>
    <name evidence="8" type="ORF">NCTC12195_01032</name>
    <name evidence="7" type="ORF">SGA02_00600</name>
</gene>
<dbReference type="AlphaFoldDB" id="A0A0D0QYR2"/>
<dbReference type="RefSeq" id="WP_042737994.1">
    <property type="nucleotide sequence ID" value="NZ_BKAX01000001.1"/>
</dbReference>
<evidence type="ECO:0000256" key="1">
    <source>
        <dbReference type="ARBA" id="ARBA00004613"/>
    </source>
</evidence>
<evidence type="ECO:0000256" key="4">
    <source>
        <dbReference type="ARBA" id="ARBA00093777"/>
    </source>
</evidence>
<keyword evidence="10" id="KW-1185">Reference proteome</keyword>
<reference evidence="8 9" key="1">
    <citation type="submission" date="2018-06" db="EMBL/GenBank/DDBJ databases">
        <authorList>
            <consortium name="Pathogen Informatics"/>
            <person name="Doyle S."/>
        </authorList>
    </citation>
    <scope>NUCLEOTIDE SEQUENCE [LARGE SCALE GENOMIC DNA]</scope>
    <source>
        <strain evidence="8 9">NCTC12195</strain>
    </source>
</reference>
<evidence type="ECO:0000256" key="6">
    <source>
        <dbReference type="SAM" id="SignalP"/>
    </source>
</evidence>
<proteinExistence type="inferred from homology"/>
<protein>
    <recommendedName>
        <fullName evidence="5">Immunodominant staphylococcal antigen B</fullName>
    </recommendedName>
</protein>
<organism evidence="8 9">
    <name type="scientific">Staphylococcus gallinarum</name>
    <dbReference type="NCBI Taxonomy" id="1293"/>
    <lineage>
        <taxon>Bacteria</taxon>
        <taxon>Bacillati</taxon>
        <taxon>Bacillota</taxon>
        <taxon>Bacilli</taxon>
        <taxon>Bacillales</taxon>
        <taxon>Staphylococcaceae</taxon>
        <taxon>Staphylococcus</taxon>
    </lineage>
</organism>
<dbReference type="EMBL" id="BKAX01000001">
    <property type="protein sequence ID" value="GEQ04232.1"/>
    <property type="molecule type" value="Genomic_DNA"/>
</dbReference>
<dbReference type="GeneID" id="93846154"/>
<evidence type="ECO:0000256" key="3">
    <source>
        <dbReference type="ARBA" id="ARBA00022729"/>
    </source>
</evidence>
<reference evidence="7 10" key="2">
    <citation type="submission" date="2019-07" db="EMBL/GenBank/DDBJ databases">
        <title>Whole genome shotgun sequence of Staphylococcus gallinarum NBRC 109767.</title>
        <authorList>
            <person name="Hosoyama A."/>
            <person name="Uohara A."/>
            <person name="Ohji S."/>
            <person name="Ichikawa N."/>
        </authorList>
    </citation>
    <scope>NUCLEOTIDE SEQUENCE [LARGE SCALE GENOMIC DNA]</scope>
    <source>
        <strain evidence="7 10">NBRC 109767</strain>
    </source>
</reference>
<feature type="chain" id="PRO_5039080789" description="Immunodominant staphylococcal antigen B" evidence="6">
    <location>
        <begin position="28"/>
        <end position="186"/>
    </location>
</feature>
<dbReference type="InterPro" id="IPR058086">
    <property type="entry name" value="IsaB"/>
</dbReference>
<keyword evidence="2" id="KW-0964">Secreted</keyword>
<keyword evidence="3 6" id="KW-0732">Signal</keyword>
<dbReference type="NCBIfam" id="NF047686">
    <property type="entry name" value="IsaB_fam"/>
    <property type="match status" value="1"/>
</dbReference>
<evidence type="ECO:0000256" key="2">
    <source>
        <dbReference type="ARBA" id="ARBA00022525"/>
    </source>
</evidence>
<accession>A0A0D0QYR2</accession>
<dbReference type="STRING" id="1293.SH09_02240"/>
<name>A0A0D0QYR2_STAGA</name>
<comment type="similarity">
    <text evidence="4">Belongs to the IsaB family.</text>
</comment>
<evidence type="ECO:0000313" key="9">
    <source>
        <dbReference type="Proteomes" id="UP000255277"/>
    </source>
</evidence>
<dbReference type="Proteomes" id="UP000321057">
    <property type="component" value="Unassembled WGS sequence"/>
</dbReference>
<evidence type="ECO:0000313" key="10">
    <source>
        <dbReference type="Proteomes" id="UP000321057"/>
    </source>
</evidence>